<keyword evidence="3" id="KW-1185">Reference proteome</keyword>
<dbReference type="Proteomes" id="UP001596020">
    <property type="component" value="Unassembled WGS sequence"/>
</dbReference>
<organism evidence="2 3">
    <name type="scientific">Falsiporphyromonas endometrii</name>
    <dbReference type="NCBI Taxonomy" id="1387297"/>
    <lineage>
        <taxon>Bacteria</taxon>
        <taxon>Pseudomonadati</taxon>
        <taxon>Bacteroidota</taxon>
        <taxon>Bacteroidia</taxon>
        <taxon>Bacteroidales</taxon>
        <taxon>Porphyromonadaceae</taxon>
        <taxon>Falsiporphyromonas</taxon>
    </lineage>
</organism>
<reference evidence="3" key="1">
    <citation type="journal article" date="2019" name="Int. J. Syst. Evol. Microbiol.">
        <title>The Global Catalogue of Microorganisms (GCM) 10K type strain sequencing project: providing services to taxonomists for standard genome sequencing and annotation.</title>
        <authorList>
            <consortium name="The Broad Institute Genomics Platform"/>
            <consortium name="The Broad Institute Genome Sequencing Center for Infectious Disease"/>
            <person name="Wu L."/>
            <person name="Ma J."/>
        </authorList>
    </citation>
    <scope>NUCLEOTIDE SEQUENCE [LARGE SCALE GENOMIC DNA]</scope>
    <source>
        <strain evidence="3">CGMCC 4.7357</strain>
    </source>
</reference>
<name>A0ABV9K6E1_9PORP</name>
<protein>
    <submittedName>
        <fullName evidence="2">DUF3109 family protein</fullName>
    </submittedName>
</protein>
<dbReference type="RefSeq" id="WP_380077727.1">
    <property type="nucleotide sequence ID" value="NZ_JBHSGO010000045.1"/>
</dbReference>
<dbReference type="Pfam" id="PF11307">
    <property type="entry name" value="DUF3109"/>
    <property type="match status" value="1"/>
</dbReference>
<proteinExistence type="inferred from homology"/>
<evidence type="ECO:0000256" key="1">
    <source>
        <dbReference type="ARBA" id="ARBA00093770"/>
    </source>
</evidence>
<sequence>MLQIGDKIISFELIDECFVCDYDACKGICCVEGDSGAPLAEGEADQIRQLLPLIQSYLSPRAKEVIQKQGVSYIDEQGDEVTSLVDGRDCVFTTYDELGRCQCALEKIYRQGKSDFIKPISCHLYPIRTAKLKVGLTALNYQKWGICKCALKKGRSLKVPIYKFLKEPLIRAYGESWYNELCEAVDVYLQEKDKIDKSFESM</sequence>
<evidence type="ECO:0000313" key="3">
    <source>
        <dbReference type="Proteomes" id="UP001596020"/>
    </source>
</evidence>
<comment type="similarity">
    <text evidence="1">Belongs to the Rv0495c family.</text>
</comment>
<dbReference type="InterPro" id="IPR021458">
    <property type="entry name" value="Rv0495c"/>
</dbReference>
<gene>
    <name evidence="2" type="ORF">ACFO3G_02600</name>
</gene>
<accession>A0ABV9K6E1</accession>
<comment type="caution">
    <text evidence="2">The sequence shown here is derived from an EMBL/GenBank/DDBJ whole genome shotgun (WGS) entry which is preliminary data.</text>
</comment>
<evidence type="ECO:0000313" key="2">
    <source>
        <dbReference type="EMBL" id="MFC4665508.1"/>
    </source>
</evidence>
<dbReference type="EMBL" id="JBHSGO010000045">
    <property type="protein sequence ID" value="MFC4665508.1"/>
    <property type="molecule type" value="Genomic_DNA"/>
</dbReference>